<protein>
    <submittedName>
        <fullName evidence="2">Uncharacterized protein</fullName>
    </submittedName>
</protein>
<dbReference type="Proteomes" id="UP000035760">
    <property type="component" value="Unassembled WGS sequence"/>
</dbReference>
<gene>
    <name evidence="2" type="ORF">BN873_280021</name>
</gene>
<sequence length="72" mass="8066">MCTEVTAAPSGSGFQRSLSRPWQGGVARPETSSGLKTCGVSDRNTLSEIAVTPVQSFRRKRWPYRFQSRWAF</sequence>
<comment type="caution">
    <text evidence="2">The sequence shown here is derived from an EMBL/GenBank/DDBJ whole genome shotgun (WGS) entry which is preliminary data.</text>
</comment>
<organism evidence="2 3">
    <name type="scientific">Candidatus Competibacter denitrificans Run_A_D11</name>
    <dbReference type="NCBI Taxonomy" id="1400863"/>
    <lineage>
        <taxon>Bacteria</taxon>
        <taxon>Pseudomonadati</taxon>
        <taxon>Pseudomonadota</taxon>
        <taxon>Gammaproteobacteria</taxon>
        <taxon>Candidatus Competibacteraceae</taxon>
        <taxon>Candidatus Competibacter</taxon>
    </lineage>
</organism>
<dbReference type="EMBL" id="CBTJ020000034">
    <property type="protein sequence ID" value="CDI02335.1"/>
    <property type="molecule type" value="Genomic_DNA"/>
</dbReference>
<evidence type="ECO:0000313" key="2">
    <source>
        <dbReference type="EMBL" id="CDI02335.1"/>
    </source>
</evidence>
<reference evidence="2" key="1">
    <citation type="submission" date="2013-07" db="EMBL/GenBank/DDBJ databases">
        <authorList>
            <person name="McIlroy S."/>
        </authorList>
    </citation>
    <scope>NUCLEOTIDE SEQUENCE [LARGE SCALE GENOMIC DNA]</scope>
    <source>
        <strain evidence="2">Run_A_D11</strain>
    </source>
</reference>
<accession>W6M9A1</accession>
<keyword evidence="3" id="KW-1185">Reference proteome</keyword>
<evidence type="ECO:0000313" key="3">
    <source>
        <dbReference type="Proteomes" id="UP000035760"/>
    </source>
</evidence>
<reference evidence="2" key="2">
    <citation type="submission" date="2014-03" db="EMBL/GenBank/DDBJ databases">
        <title>Candidatus Competibacter-lineage genomes retrieved from metagenomes reveal functional metabolic diversity.</title>
        <authorList>
            <person name="McIlroy S.J."/>
            <person name="Albertsen M."/>
            <person name="Andresen E.K."/>
            <person name="Saunders A.M."/>
            <person name="Kristiansen R."/>
            <person name="Stokholm-Bjerregaard M."/>
            <person name="Nielsen K.L."/>
            <person name="Nielsen P.H."/>
        </authorList>
    </citation>
    <scope>NUCLEOTIDE SEQUENCE</scope>
    <source>
        <strain evidence="2">Run_A_D11</strain>
    </source>
</reference>
<name>W6M9A1_9GAMM</name>
<evidence type="ECO:0000256" key="1">
    <source>
        <dbReference type="SAM" id="MobiDB-lite"/>
    </source>
</evidence>
<dbReference type="AlphaFoldDB" id="W6M9A1"/>
<feature type="region of interest" description="Disordered" evidence="1">
    <location>
        <begin position="1"/>
        <end position="39"/>
    </location>
</feature>
<proteinExistence type="predicted"/>